<accession>A0A1Y1HVB8</accession>
<dbReference type="AlphaFoldDB" id="A0A1Y1HVB8"/>
<gene>
    <name evidence="1" type="ORF">KFL_001160130</name>
</gene>
<evidence type="ECO:0000313" key="1">
    <source>
        <dbReference type="EMBL" id="GAQ82580.1"/>
    </source>
</evidence>
<sequence length="196" mass="20610">MLGVHLHLAGGCEKAWAARKGDLAAHPRAFELAVRVVEGAVREGGNRTGGEWGGELEENRRASMLCGRGPSQSSATACAVSESWRKRQQKAQVTSAAVAQALLLRTGHPVARALGKIRTLGEPRQTIWNFVRMRHVASPAVSPRRPTCSSLAGALPDVSDGSDATAAEVLPVGFRELALCALAATGGHVSSSWACR</sequence>
<protein>
    <submittedName>
        <fullName evidence="1">Uncharacterized protein</fullName>
    </submittedName>
</protein>
<evidence type="ECO:0000313" key="2">
    <source>
        <dbReference type="Proteomes" id="UP000054558"/>
    </source>
</evidence>
<dbReference type="Proteomes" id="UP000054558">
    <property type="component" value="Unassembled WGS sequence"/>
</dbReference>
<reference evidence="1 2" key="1">
    <citation type="journal article" date="2014" name="Nat. Commun.">
        <title>Klebsormidium flaccidum genome reveals primary factors for plant terrestrial adaptation.</title>
        <authorList>
            <person name="Hori K."/>
            <person name="Maruyama F."/>
            <person name="Fujisawa T."/>
            <person name="Togashi T."/>
            <person name="Yamamoto N."/>
            <person name="Seo M."/>
            <person name="Sato S."/>
            <person name="Yamada T."/>
            <person name="Mori H."/>
            <person name="Tajima N."/>
            <person name="Moriyama T."/>
            <person name="Ikeuchi M."/>
            <person name="Watanabe M."/>
            <person name="Wada H."/>
            <person name="Kobayashi K."/>
            <person name="Saito M."/>
            <person name="Masuda T."/>
            <person name="Sasaki-Sekimoto Y."/>
            <person name="Mashiguchi K."/>
            <person name="Awai K."/>
            <person name="Shimojima M."/>
            <person name="Masuda S."/>
            <person name="Iwai M."/>
            <person name="Nobusawa T."/>
            <person name="Narise T."/>
            <person name="Kondo S."/>
            <person name="Saito H."/>
            <person name="Sato R."/>
            <person name="Murakawa M."/>
            <person name="Ihara Y."/>
            <person name="Oshima-Yamada Y."/>
            <person name="Ohtaka K."/>
            <person name="Satoh M."/>
            <person name="Sonobe K."/>
            <person name="Ishii M."/>
            <person name="Ohtani R."/>
            <person name="Kanamori-Sato M."/>
            <person name="Honoki R."/>
            <person name="Miyazaki D."/>
            <person name="Mochizuki H."/>
            <person name="Umetsu J."/>
            <person name="Higashi K."/>
            <person name="Shibata D."/>
            <person name="Kamiya Y."/>
            <person name="Sato N."/>
            <person name="Nakamura Y."/>
            <person name="Tabata S."/>
            <person name="Ida S."/>
            <person name="Kurokawa K."/>
            <person name="Ohta H."/>
        </authorList>
    </citation>
    <scope>NUCLEOTIDE SEQUENCE [LARGE SCALE GENOMIC DNA]</scope>
    <source>
        <strain evidence="1 2">NIES-2285</strain>
    </source>
</reference>
<dbReference type="EMBL" id="DF237065">
    <property type="protein sequence ID" value="GAQ82580.1"/>
    <property type="molecule type" value="Genomic_DNA"/>
</dbReference>
<keyword evidence="2" id="KW-1185">Reference proteome</keyword>
<name>A0A1Y1HVB8_KLENI</name>
<proteinExistence type="predicted"/>
<organism evidence="1 2">
    <name type="scientific">Klebsormidium nitens</name>
    <name type="common">Green alga</name>
    <name type="synonym">Ulothrix nitens</name>
    <dbReference type="NCBI Taxonomy" id="105231"/>
    <lineage>
        <taxon>Eukaryota</taxon>
        <taxon>Viridiplantae</taxon>
        <taxon>Streptophyta</taxon>
        <taxon>Klebsormidiophyceae</taxon>
        <taxon>Klebsormidiales</taxon>
        <taxon>Klebsormidiaceae</taxon>
        <taxon>Klebsormidium</taxon>
    </lineage>
</organism>